<dbReference type="Proteomes" id="UP001498398">
    <property type="component" value="Unassembled WGS sequence"/>
</dbReference>
<organism evidence="1 2">
    <name type="scientific">Marasmiellus scandens</name>
    <dbReference type="NCBI Taxonomy" id="2682957"/>
    <lineage>
        <taxon>Eukaryota</taxon>
        <taxon>Fungi</taxon>
        <taxon>Dikarya</taxon>
        <taxon>Basidiomycota</taxon>
        <taxon>Agaricomycotina</taxon>
        <taxon>Agaricomycetes</taxon>
        <taxon>Agaricomycetidae</taxon>
        <taxon>Agaricales</taxon>
        <taxon>Marasmiineae</taxon>
        <taxon>Omphalotaceae</taxon>
        <taxon>Marasmiellus</taxon>
    </lineage>
</organism>
<proteinExistence type="predicted"/>
<dbReference type="EMBL" id="JBANRG010000058">
    <property type="protein sequence ID" value="KAK7442461.1"/>
    <property type="molecule type" value="Genomic_DNA"/>
</dbReference>
<evidence type="ECO:0000313" key="2">
    <source>
        <dbReference type="Proteomes" id="UP001498398"/>
    </source>
</evidence>
<reference evidence="1 2" key="1">
    <citation type="submission" date="2024-01" db="EMBL/GenBank/DDBJ databases">
        <title>A draft genome for the cacao thread blight pathogen Marasmiellus scandens.</title>
        <authorList>
            <person name="Baruah I.K."/>
            <person name="Leung J."/>
            <person name="Bukari Y."/>
            <person name="Amoako-Attah I."/>
            <person name="Meinhardt L.W."/>
            <person name="Bailey B.A."/>
            <person name="Cohen S.P."/>
        </authorList>
    </citation>
    <scope>NUCLEOTIDE SEQUENCE [LARGE SCALE GENOMIC DNA]</scope>
    <source>
        <strain evidence="1 2">GH-19</strain>
    </source>
</reference>
<sequence>MSSVPAGGQETQRVSEFFHAGSGGDVIFCSSDNVLFHVQHKFLETNAEGFPLTDHTPPSNEIVKLTESSSVLELFFRFAYPQMPPDLDDLDFKSLMEFAEAAEKYLLHHARKFCIIEMK</sequence>
<protein>
    <recommendedName>
        <fullName evidence="3">BTB domain-containing protein</fullName>
    </recommendedName>
</protein>
<keyword evidence="2" id="KW-1185">Reference proteome</keyword>
<gene>
    <name evidence="1" type="ORF">VKT23_016058</name>
</gene>
<accession>A0ABR1IYJ2</accession>
<evidence type="ECO:0008006" key="3">
    <source>
        <dbReference type="Google" id="ProtNLM"/>
    </source>
</evidence>
<dbReference type="InterPro" id="IPR011333">
    <property type="entry name" value="SKP1/BTB/POZ_sf"/>
</dbReference>
<comment type="caution">
    <text evidence="1">The sequence shown here is derived from an EMBL/GenBank/DDBJ whole genome shotgun (WGS) entry which is preliminary data.</text>
</comment>
<dbReference type="Gene3D" id="3.30.710.10">
    <property type="entry name" value="Potassium Channel Kv1.1, Chain A"/>
    <property type="match status" value="1"/>
</dbReference>
<evidence type="ECO:0000313" key="1">
    <source>
        <dbReference type="EMBL" id="KAK7442461.1"/>
    </source>
</evidence>
<name>A0ABR1IYJ2_9AGAR</name>